<evidence type="ECO:0000313" key="1">
    <source>
        <dbReference type="EMBL" id="MFB9098180.1"/>
    </source>
</evidence>
<dbReference type="PANTHER" id="PTHR12083:SF9">
    <property type="entry name" value="BIFUNCTIONAL POLYNUCLEOTIDE PHOSPHATASE_KINASE"/>
    <property type="match status" value="1"/>
</dbReference>
<evidence type="ECO:0000313" key="2">
    <source>
        <dbReference type="Proteomes" id="UP001589607"/>
    </source>
</evidence>
<proteinExistence type="predicted"/>
<dbReference type="Proteomes" id="UP001589607">
    <property type="component" value="Unassembled WGS sequence"/>
</dbReference>
<protein>
    <submittedName>
        <fullName evidence="1">AAA family ATPase</fullName>
    </submittedName>
</protein>
<dbReference type="InterPro" id="IPR017101">
    <property type="entry name" value="P-loop_ATP/GTP-bd_All4644_prd"/>
</dbReference>
<dbReference type="SUPFAM" id="SSF52540">
    <property type="entry name" value="P-loop containing nucleoside triphosphate hydrolases"/>
    <property type="match status" value="1"/>
</dbReference>
<sequence>MQCIIFIGIPASGKSSFYKENFFNSHIRVSLDLLNTRNKQQKLMEYCFATQSRFIIDNTNVTIEERANYISILKEKKYEIVAYYFETNLQDALERNENRKDTIPDIGVKSKFKQLEVPNYEEGFDKVYNVSIENNQFKVEEYEI</sequence>
<reference evidence="1 2" key="1">
    <citation type="submission" date="2024-09" db="EMBL/GenBank/DDBJ databases">
        <authorList>
            <person name="Sun Q."/>
            <person name="Mori K."/>
        </authorList>
    </citation>
    <scope>NUCLEOTIDE SEQUENCE [LARGE SCALE GENOMIC DNA]</scope>
    <source>
        <strain evidence="1 2">CECT 7955</strain>
    </source>
</reference>
<name>A0ABV5GS17_9FLAO</name>
<organism evidence="1 2">
    <name type="scientific">Flavobacterium jumunjinense</name>
    <dbReference type="NCBI Taxonomy" id="998845"/>
    <lineage>
        <taxon>Bacteria</taxon>
        <taxon>Pseudomonadati</taxon>
        <taxon>Bacteroidota</taxon>
        <taxon>Flavobacteriia</taxon>
        <taxon>Flavobacteriales</taxon>
        <taxon>Flavobacteriaceae</taxon>
        <taxon>Flavobacterium</taxon>
    </lineage>
</organism>
<dbReference type="Gene3D" id="3.40.50.300">
    <property type="entry name" value="P-loop containing nucleotide triphosphate hydrolases"/>
    <property type="match status" value="1"/>
</dbReference>
<comment type="caution">
    <text evidence="1">The sequence shown here is derived from an EMBL/GenBank/DDBJ whole genome shotgun (WGS) entry which is preliminary data.</text>
</comment>
<gene>
    <name evidence="1" type="ORF">ACFFVF_16830</name>
</gene>
<keyword evidence="2" id="KW-1185">Reference proteome</keyword>
<dbReference type="EMBL" id="JBHMEY010000067">
    <property type="protein sequence ID" value="MFB9098180.1"/>
    <property type="molecule type" value="Genomic_DNA"/>
</dbReference>
<dbReference type="Pfam" id="PF13671">
    <property type="entry name" value="AAA_33"/>
    <property type="match status" value="1"/>
</dbReference>
<dbReference type="InterPro" id="IPR027417">
    <property type="entry name" value="P-loop_NTPase"/>
</dbReference>
<dbReference type="PANTHER" id="PTHR12083">
    <property type="entry name" value="BIFUNCTIONAL POLYNUCLEOTIDE PHOSPHATASE/KINASE"/>
    <property type="match status" value="1"/>
</dbReference>
<dbReference type="PIRSF" id="PIRSF037081">
    <property type="entry name" value="P-loop_All4644_prd"/>
    <property type="match status" value="1"/>
</dbReference>
<dbReference type="RefSeq" id="WP_236456273.1">
    <property type="nucleotide sequence ID" value="NZ_CBCSGE010000024.1"/>
</dbReference>
<accession>A0ABV5GS17</accession>